<organism evidence="9 10">
    <name type="scientific">Lates calcarifer</name>
    <name type="common">Barramundi</name>
    <name type="synonym">Holocentrus calcarifer</name>
    <dbReference type="NCBI Taxonomy" id="8187"/>
    <lineage>
        <taxon>Eukaryota</taxon>
        <taxon>Metazoa</taxon>
        <taxon>Chordata</taxon>
        <taxon>Craniata</taxon>
        <taxon>Vertebrata</taxon>
        <taxon>Euteleostomi</taxon>
        <taxon>Actinopterygii</taxon>
        <taxon>Neopterygii</taxon>
        <taxon>Teleostei</taxon>
        <taxon>Neoteleostei</taxon>
        <taxon>Acanthomorphata</taxon>
        <taxon>Carangaria</taxon>
        <taxon>Carangaria incertae sedis</taxon>
        <taxon>Centropomidae</taxon>
        <taxon>Lates</taxon>
    </lineage>
</organism>
<dbReference type="AlphaFoldDB" id="A0A4W6DJ69"/>
<keyword evidence="10" id="KW-1185">Reference proteome</keyword>
<keyword evidence="5" id="KW-0342">GTP-binding</keyword>
<comment type="subcellular location">
    <subcellularLocation>
        <location evidence="1">Nucleus</location>
        <location evidence="1">Nucleolus</location>
    </subcellularLocation>
</comment>
<evidence type="ECO:0000313" key="10">
    <source>
        <dbReference type="Proteomes" id="UP000314980"/>
    </source>
</evidence>
<evidence type="ECO:0000256" key="7">
    <source>
        <dbReference type="SAM" id="MobiDB-lite"/>
    </source>
</evidence>
<evidence type="ECO:0000313" key="9">
    <source>
        <dbReference type="Ensembl" id="ENSLCAP00010025273.1"/>
    </source>
</evidence>
<name>A0A4W6DJ69_LATCA</name>
<dbReference type="PANTHER" id="PTHR11089">
    <property type="entry name" value="GTP-BINDING PROTEIN-RELATED"/>
    <property type="match status" value="1"/>
</dbReference>
<dbReference type="Gene3D" id="3.40.50.300">
    <property type="entry name" value="P-loop containing nucleotide triphosphate hydrolases"/>
    <property type="match status" value="1"/>
</dbReference>
<feature type="domain" description="CP-type G" evidence="8">
    <location>
        <begin position="89"/>
        <end position="272"/>
    </location>
</feature>
<dbReference type="InterPro" id="IPR006073">
    <property type="entry name" value="GTP-bd"/>
</dbReference>
<reference evidence="10" key="1">
    <citation type="submission" date="2015-09" db="EMBL/GenBank/DDBJ databases">
        <authorList>
            <person name="Sai Rama Sridatta P."/>
        </authorList>
    </citation>
    <scope>NUCLEOTIDE SEQUENCE [LARGE SCALE GENOMIC DNA]</scope>
</reference>
<keyword evidence="4" id="KW-0175">Coiled coil</keyword>
<gene>
    <name evidence="9" type="primary">GNL3</name>
</gene>
<dbReference type="Ensembl" id="ENSLCAT00010025821.1">
    <property type="protein sequence ID" value="ENSLCAP00010025273.1"/>
    <property type="gene ID" value="ENSLCAG00010011811.1"/>
</dbReference>
<evidence type="ECO:0000256" key="4">
    <source>
        <dbReference type="ARBA" id="ARBA00023054"/>
    </source>
</evidence>
<accession>A0A4W6DJ69</accession>
<dbReference type="Pfam" id="PF08701">
    <property type="entry name" value="GN3L_Grn1"/>
    <property type="match status" value="1"/>
</dbReference>
<feature type="region of interest" description="Disordered" evidence="7">
    <location>
        <begin position="26"/>
        <end position="55"/>
    </location>
</feature>
<evidence type="ECO:0000256" key="2">
    <source>
        <dbReference type="ARBA" id="ARBA00016532"/>
    </source>
</evidence>
<dbReference type="PANTHER" id="PTHR11089:SF11">
    <property type="entry name" value="GUANINE NUCLEOTIDE-BINDING PROTEIN-LIKE 3"/>
    <property type="match status" value="1"/>
</dbReference>
<evidence type="ECO:0000256" key="1">
    <source>
        <dbReference type="ARBA" id="ARBA00004604"/>
    </source>
</evidence>
<keyword evidence="6" id="KW-0539">Nucleus</keyword>
<dbReference type="CDD" id="cd04178">
    <property type="entry name" value="Nucleostemin_like"/>
    <property type="match status" value="1"/>
</dbReference>
<keyword evidence="3" id="KW-0547">Nucleotide-binding</keyword>
<dbReference type="GO" id="GO:0005730">
    <property type="term" value="C:nucleolus"/>
    <property type="evidence" value="ECO:0007669"/>
    <property type="project" value="UniProtKB-SubCell"/>
</dbReference>
<dbReference type="GeneTree" id="ENSGT00940000158320"/>
<dbReference type="InterPro" id="IPR023179">
    <property type="entry name" value="GTP-bd_ortho_bundle_sf"/>
</dbReference>
<dbReference type="PROSITE" id="PS51721">
    <property type="entry name" value="G_CP"/>
    <property type="match status" value="1"/>
</dbReference>
<reference evidence="9" key="2">
    <citation type="submission" date="2025-08" db="UniProtKB">
        <authorList>
            <consortium name="Ensembl"/>
        </authorList>
    </citation>
    <scope>IDENTIFICATION</scope>
</reference>
<dbReference type="GO" id="GO:0005525">
    <property type="term" value="F:GTP binding"/>
    <property type="evidence" value="ECO:0007669"/>
    <property type="project" value="UniProtKB-KW"/>
</dbReference>
<sequence length="455" mass="50212">FLSSELKKASKRLSCAKRYKIQKKVREHNRKLRKEAKKKGVGKRVKKDPGVPSSAPFKEEVLREAEQRRLQVGSHEPSHAVYHNNECSVTSQTNVIDASDVVIEVLDARDPQGCRCPQLEEAVLQRSGNKKLLFVLNKIDLVPKENVERWIQCLQKEFPVLAFKASTQIQDKTKRRIVASNEVLDRSRGAACFGNSCLTELLTSYAAKTETEASLRVGIVGFPNVGKSSLVNSMKGILACNAGVKRGITKSMQEVHILKNVKLIDSPGVVASPSNPPASMALRSLQVEEGQESVLEAVRTLLKQCDKTQIMLQYNIPDFRNSLEFLTLFAKKRGYLQKGGVANTEQAASVFLADWTGAKLSYHCKAPENNSLPSYLSDAVVAEMQSGWDLTKLKMGNEETLRGVKFPNQASSISFVSKGPTAGLLNVNDITEEKPVAKATERETVQTDEVTIDGI</sequence>
<feature type="compositionally biased region" description="Basic residues" evidence="7">
    <location>
        <begin position="26"/>
        <end position="46"/>
    </location>
</feature>
<evidence type="ECO:0000256" key="5">
    <source>
        <dbReference type="ARBA" id="ARBA00023134"/>
    </source>
</evidence>
<dbReference type="Proteomes" id="UP000314980">
    <property type="component" value="Unassembled WGS sequence"/>
</dbReference>
<dbReference type="SUPFAM" id="SSF52540">
    <property type="entry name" value="P-loop containing nucleoside triphosphate hydrolases"/>
    <property type="match status" value="1"/>
</dbReference>
<proteinExistence type="predicted"/>
<protein>
    <recommendedName>
        <fullName evidence="2">Guanine nucleotide-binding protein-like 3</fullName>
    </recommendedName>
</protein>
<evidence type="ECO:0000259" key="8">
    <source>
        <dbReference type="PROSITE" id="PS51721"/>
    </source>
</evidence>
<dbReference type="InterPro" id="IPR014813">
    <property type="entry name" value="Gnl3_N_dom"/>
</dbReference>
<dbReference type="PRINTS" id="PR00326">
    <property type="entry name" value="GTP1OBG"/>
</dbReference>
<dbReference type="Gene3D" id="1.10.1580.10">
    <property type="match status" value="1"/>
</dbReference>
<evidence type="ECO:0000256" key="3">
    <source>
        <dbReference type="ARBA" id="ARBA00022741"/>
    </source>
</evidence>
<evidence type="ECO:0000256" key="6">
    <source>
        <dbReference type="ARBA" id="ARBA00023242"/>
    </source>
</evidence>
<dbReference type="FunFam" id="1.10.1580.10:FF:000002">
    <property type="entry name" value="Guanine nucleotide-binding protein-like 3 (nucleolar)-like"/>
    <property type="match status" value="1"/>
</dbReference>
<dbReference type="InterPro" id="IPR027417">
    <property type="entry name" value="P-loop_NTPase"/>
</dbReference>
<dbReference type="InterPro" id="IPR050755">
    <property type="entry name" value="TRAFAC_YlqF/YawG_RiboMat"/>
</dbReference>
<dbReference type="InterPro" id="IPR030378">
    <property type="entry name" value="G_CP_dom"/>
</dbReference>
<reference evidence="9" key="3">
    <citation type="submission" date="2025-09" db="UniProtKB">
        <authorList>
            <consortium name="Ensembl"/>
        </authorList>
    </citation>
    <scope>IDENTIFICATION</scope>
</reference>
<dbReference type="Pfam" id="PF01926">
    <property type="entry name" value="MMR_HSR1"/>
    <property type="match status" value="1"/>
</dbReference>